<name>A0A0M3J8L1_ANISI</name>
<proteinExistence type="predicted"/>
<keyword evidence="2" id="KW-1185">Reference proteome</keyword>
<accession>A0A0M3J8L1</accession>
<organism evidence="3">
    <name type="scientific">Anisakis simplex</name>
    <name type="common">Herring worm</name>
    <dbReference type="NCBI Taxonomy" id="6269"/>
    <lineage>
        <taxon>Eukaryota</taxon>
        <taxon>Metazoa</taxon>
        <taxon>Ecdysozoa</taxon>
        <taxon>Nematoda</taxon>
        <taxon>Chromadorea</taxon>
        <taxon>Rhabditida</taxon>
        <taxon>Spirurina</taxon>
        <taxon>Ascaridomorpha</taxon>
        <taxon>Ascaridoidea</taxon>
        <taxon>Anisakidae</taxon>
        <taxon>Anisakis</taxon>
        <taxon>Anisakis simplex complex</taxon>
    </lineage>
</organism>
<protein>
    <submittedName>
        <fullName evidence="3">DNA-directed RNA polymerase</fullName>
    </submittedName>
</protein>
<gene>
    <name evidence="1" type="ORF">ASIM_LOCUS3746</name>
</gene>
<dbReference type="AlphaFoldDB" id="A0A0M3J8L1"/>
<dbReference type="Proteomes" id="UP000267096">
    <property type="component" value="Unassembled WGS sequence"/>
</dbReference>
<evidence type="ECO:0000313" key="1">
    <source>
        <dbReference type="EMBL" id="VDK22254.1"/>
    </source>
</evidence>
<dbReference type="WBParaSite" id="ASIM_0000391601-mRNA-1">
    <property type="protein sequence ID" value="ASIM_0000391601-mRNA-1"/>
    <property type="gene ID" value="ASIM_0000391601"/>
</dbReference>
<sequence>MVRAIVRMQIGHNIRTEHVNQLELALSDPVCIFGNCCFRDALRNDNVAIRMRIAYSIFMVRSFAWLFRSSLFRFSFWNNLYCFCMNTCLLFI</sequence>
<reference evidence="1 2" key="2">
    <citation type="submission" date="2018-11" db="EMBL/GenBank/DDBJ databases">
        <authorList>
            <consortium name="Pathogen Informatics"/>
        </authorList>
    </citation>
    <scope>NUCLEOTIDE SEQUENCE [LARGE SCALE GENOMIC DNA]</scope>
</reference>
<evidence type="ECO:0000313" key="2">
    <source>
        <dbReference type="Proteomes" id="UP000267096"/>
    </source>
</evidence>
<reference evidence="3" key="1">
    <citation type="submission" date="2017-02" db="UniProtKB">
        <authorList>
            <consortium name="WormBaseParasite"/>
        </authorList>
    </citation>
    <scope>IDENTIFICATION</scope>
</reference>
<dbReference type="EMBL" id="UYRR01006029">
    <property type="protein sequence ID" value="VDK22254.1"/>
    <property type="molecule type" value="Genomic_DNA"/>
</dbReference>
<evidence type="ECO:0000313" key="3">
    <source>
        <dbReference type="WBParaSite" id="ASIM_0000391601-mRNA-1"/>
    </source>
</evidence>